<dbReference type="Pfam" id="PF02924">
    <property type="entry name" value="HDPD"/>
    <property type="match status" value="1"/>
</dbReference>
<organism evidence="1 2">
    <name type="scientific">Aureimonas pseudogalii</name>
    <dbReference type="NCBI Taxonomy" id="1744844"/>
    <lineage>
        <taxon>Bacteria</taxon>
        <taxon>Pseudomonadati</taxon>
        <taxon>Pseudomonadota</taxon>
        <taxon>Alphaproteobacteria</taxon>
        <taxon>Hyphomicrobiales</taxon>
        <taxon>Aurantimonadaceae</taxon>
        <taxon>Aureimonas</taxon>
    </lineage>
</organism>
<reference evidence="1 2" key="1">
    <citation type="submission" date="2020-08" db="EMBL/GenBank/DDBJ databases">
        <title>Genomic Encyclopedia of Type Strains, Phase IV (KMG-IV): sequencing the most valuable type-strain genomes for metagenomic binning, comparative biology and taxonomic classification.</title>
        <authorList>
            <person name="Goeker M."/>
        </authorList>
    </citation>
    <scope>NUCLEOTIDE SEQUENCE [LARGE SCALE GENOMIC DNA]</scope>
    <source>
        <strain evidence="1 2">DSM 102238</strain>
    </source>
</reference>
<name>A0A7W6H2B7_9HYPH</name>
<dbReference type="InterPro" id="IPR004195">
    <property type="entry name" value="Head_decoration_D"/>
</dbReference>
<evidence type="ECO:0008006" key="3">
    <source>
        <dbReference type="Google" id="ProtNLM"/>
    </source>
</evidence>
<comment type="caution">
    <text evidence="1">The sequence shown here is derived from an EMBL/GenBank/DDBJ whole genome shotgun (WGS) entry which is preliminary data.</text>
</comment>
<accession>A0A7W6H2B7</accession>
<dbReference type="Proteomes" id="UP000542776">
    <property type="component" value="Unassembled WGS sequence"/>
</dbReference>
<evidence type="ECO:0000313" key="1">
    <source>
        <dbReference type="EMBL" id="MBB3996886.1"/>
    </source>
</evidence>
<dbReference type="RefSeq" id="WP_183197892.1">
    <property type="nucleotide sequence ID" value="NZ_JACIEK010000001.1"/>
</dbReference>
<protein>
    <recommendedName>
        <fullName evidence="3">Head decoration protein</fullName>
    </recommendedName>
</protein>
<sequence length="131" mass="13452">MPNPVILEGRYPSDWLKAVSHVSGFSYEEVIVASGAGKVQTGTVLGQVTATGKFKPVTVAATDGSQVAKGILLNTVDATGADAPAVIVAREAIVVMQGLLYGADVDTPAERLAVQNALRALNPPILAREGA</sequence>
<gene>
    <name evidence="1" type="ORF">GGR04_000707</name>
</gene>
<evidence type="ECO:0000313" key="2">
    <source>
        <dbReference type="Proteomes" id="UP000542776"/>
    </source>
</evidence>
<dbReference type="EMBL" id="JACIEK010000001">
    <property type="protein sequence ID" value="MBB3996886.1"/>
    <property type="molecule type" value="Genomic_DNA"/>
</dbReference>
<proteinExistence type="predicted"/>
<dbReference type="AlphaFoldDB" id="A0A7W6H2B7"/>
<keyword evidence="2" id="KW-1185">Reference proteome</keyword>